<dbReference type="SUPFAM" id="SSF48452">
    <property type="entry name" value="TPR-like"/>
    <property type="match status" value="1"/>
</dbReference>
<dbReference type="SMART" id="SM00248">
    <property type="entry name" value="ANK"/>
    <property type="match status" value="2"/>
</dbReference>
<dbReference type="InterPro" id="IPR002110">
    <property type="entry name" value="Ankyrin_rpt"/>
</dbReference>
<dbReference type="Pfam" id="PF12796">
    <property type="entry name" value="Ank_2"/>
    <property type="match status" value="1"/>
</dbReference>
<dbReference type="PROSITE" id="PS50297">
    <property type="entry name" value="ANK_REP_REGION"/>
    <property type="match status" value="1"/>
</dbReference>
<dbReference type="OrthoDB" id="195446at2759"/>
<dbReference type="SUPFAM" id="SSF48403">
    <property type="entry name" value="Ankyrin repeat"/>
    <property type="match status" value="1"/>
</dbReference>
<protein>
    <submittedName>
        <fullName evidence="3">Uncharacterized protein</fullName>
    </submittedName>
</protein>
<feature type="region of interest" description="Disordered" evidence="2">
    <location>
        <begin position="333"/>
        <end position="369"/>
    </location>
</feature>
<organism evidence="3 4">
    <name type="scientific">Aplosporella prunicola CBS 121167</name>
    <dbReference type="NCBI Taxonomy" id="1176127"/>
    <lineage>
        <taxon>Eukaryota</taxon>
        <taxon>Fungi</taxon>
        <taxon>Dikarya</taxon>
        <taxon>Ascomycota</taxon>
        <taxon>Pezizomycotina</taxon>
        <taxon>Dothideomycetes</taxon>
        <taxon>Dothideomycetes incertae sedis</taxon>
        <taxon>Botryosphaeriales</taxon>
        <taxon>Aplosporellaceae</taxon>
        <taxon>Aplosporella</taxon>
    </lineage>
</organism>
<dbReference type="GeneID" id="54304183"/>
<keyword evidence="1" id="KW-0040">ANK repeat</keyword>
<reference evidence="3" key="1">
    <citation type="journal article" date="2020" name="Stud. Mycol.">
        <title>101 Dothideomycetes genomes: a test case for predicting lifestyles and emergence of pathogens.</title>
        <authorList>
            <person name="Haridas S."/>
            <person name="Albert R."/>
            <person name="Binder M."/>
            <person name="Bloem J."/>
            <person name="Labutti K."/>
            <person name="Salamov A."/>
            <person name="Andreopoulos B."/>
            <person name="Baker S."/>
            <person name="Barry K."/>
            <person name="Bills G."/>
            <person name="Bluhm B."/>
            <person name="Cannon C."/>
            <person name="Castanera R."/>
            <person name="Culley D."/>
            <person name="Daum C."/>
            <person name="Ezra D."/>
            <person name="Gonzalez J."/>
            <person name="Henrissat B."/>
            <person name="Kuo A."/>
            <person name="Liang C."/>
            <person name="Lipzen A."/>
            <person name="Lutzoni F."/>
            <person name="Magnuson J."/>
            <person name="Mondo S."/>
            <person name="Nolan M."/>
            <person name="Ohm R."/>
            <person name="Pangilinan J."/>
            <person name="Park H.-J."/>
            <person name="Ramirez L."/>
            <person name="Alfaro M."/>
            <person name="Sun H."/>
            <person name="Tritt A."/>
            <person name="Yoshinaga Y."/>
            <person name="Zwiers L.-H."/>
            <person name="Turgeon B."/>
            <person name="Goodwin S."/>
            <person name="Spatafora J."/>
            <person name="Crous P."/>
            <person name="Grigoriev I."/>
        </authorList>
    </citation>
    <scope>NUCLEOTIDE SEQUENCE</scope>
    <source>
        <strain evidence="3">CBS 121167</strain>
    </source>
</reference>
<feature type="repeat" description="ANK" evidence="1">
    <location>
        <begin position="640"/>
        <end position="672"/>
    </location>
</feature>
<sequence length="721" mass="80978">MAAPRVTISLPLEDHRTVACPAPSRQCPGHAACMGASKITSGQFSTGRSPRSCHPSIAEVSSAPLSRPYLIMDPLSICASAANVAQLCGTIIKSLYKFCDDASNVDATVEGFRIETTNLQQTLVNVESTRKTSLARNIQSLELKHWGHVNSVLKRCWKTLLKLEAVLDRCASAQGIGRMPKTQIRLNMQSHSINILRKHMKSYTQALQVSLQTISIVTQWQNHDSIQGAISVLSERIEEVRVTLSARHIGRGVEDVDEGLSEADMQEEAEAVADVEKIIISAENVGKVTSTSSYCPDDESILGRNQFAIWLDSIPNANTRRISSNLDENRSIRTIESDSIPPDKKVPADSGIGSDATTDYDPEPETEDHFSAPVNATIVARFKDAVKQEMEAGHYQRAEASQLSLIKHLEEGQTKHGIAYDRAQVQEDLARIYHKEKRLDEAKAIYNRLISDKKDEKEKTTEVWRWYYCLAKIYQEQDKLQYAETFAKRSYRGRENSLGEDDPLVVESVALLTQIYQQKQEHTLAKGLREYYLRDYQLPRREEIAAPEPSIGGSSDMPWPADACYDIASPAFDPYKAMRYATEHNNDIAVEDILRGTRDNKRQELATKALQWAIKAGHCKVASLLIELNVGIRKDSRFLEGKTPLIHAIEERNEEMVQEFLRIGANLEVRCDKVAGQPCTERQICAMRLWLIFFCETMPTLNFEDRGHGVRIPRIGVGRHS</sequence>
<dbReference type="PROSITE" id="PS50088">
    <property type="entry name" value="ANK_REPEAT"/>
    <property type="match status" value="1"/>
</dbReference>
<dbReference type="AlphaFoldDB" id="A0A6A6BA32"/>
<dbReference type="RefSeq" id="XP_033396772.1">
    <property type="nucleotide sequence ID" value="XM_033546677.1"/>
</dbReference>
<proteinExistence type="predicted"/>
<dbReference type="Gene3D" id="1.25.40.10">
    <property type="entry name" value="Tetratricopeptide repeat domain"/>
    <property type="match status" value="1"/>
</dbReference>
<accession>A0A6A6BA32</accession>
<keyword evidence="4" id="KW-1185">Reference proteome</keyword>
<dbReference type="InterPro" id="IPR011990">
    <property type="entry name" value="TPR-like_helical_dom_sf"/>
</dbReference>
<gene>
    <name evidence="3" type="ORF">K452DRAFT_44571</name>
</gene>
<dbReference type="EMBL" id="ML995488">
    <property type="protein sequence ID" value="KAF2141059.1"/>
    <property type="molecule type" value="Genomic_DNA"/>
</dbReference>
<dbReference type="Gene3D" id="1.25.40.20">
    <property type="entry name" value="Ankyrin repeat-containing domain"/>
    <property type="match status" value="1"/>
</dbReference>
<evidence type="ECO:0000313" key="3">
    <source>
        <dbReference type="EMBL" id="KAF2141059.1"/>
    </source>
</evidence>
<dbReference type="Proteomes" id="UP000799438">
    <property type="component" value="Unassembled WGS sequence"/>
</dbReference>
<evidence type="ECO:0000313" key="4">
    <source>
        <dbReference type="Proteomes" id="UP000799438"/>
    </source>
</evidence>
<name>A0A6A6BA32_9PEZI</name>
<evidence type="ECO:0000256" key="1">
    <source>
        <dbReference type="PROSITE-ProRule" id="PRU00023"/>
    </source>
</evidence>
<feature type="compositionally biased region" description="Basic and acidic residues" evidence="2">
    <location>
        <begin position="333"/>
        <end position="347"/>
    </location>
</feature>
<dbReference type="InterPro" id="IPR036770">
    <property type="entry name" value="Ankyrin_rpt-contain_sf"/>
</dbReference>
<evidence type="ECO:0000256" key="2">
    <source>
        <dbReference type="SAM" id="MobiDB-lite"/>
    </source>
</evidence>